<dbReference type="Pfam" id="PF07721">
    <property type="entry name" value="TPR_4"/>
    <property type="match status" value="1"/>
</dbReference>
<evidence type="ECO:0000313" key="3">
    <source>
        <dbReference type="EMBL" id="EMR03099.1"/>
    </source>
</evidence>
<keyword evidence="4" id="KW-1185">Reference proteome</keyword>
<organism evidence="3 4">
    <name type="scientific">Cesiribacter andamanensis AMV16</name>
    <dbReference type="NCBI Taxonomy" id="1279009"/>
    <lineage>
        <taxon>Bacteria</taxon>
        <taxon>Pseudomonadati</taxon>
        <taxon>Bacteroidota</taxon>
        <taxon>Cytophagia</taxon>
        <taxon>Cytophagales</taxon>
        <taxon>Cesiribacteraceae</taxon>
        <taxon>Cesiribacter</taxon>
    </lineage>
</organism>
<dbReference type="PATRIC" id="fig|1279009.4.peg.1787"/>
<dbReference type="InterPro" id="IPR011717">
    <property type="entry name" value="TPR-4"/>
</dbReference>
<dbReference type="InterPro" id="IPR051012">
    <property type="entry name" value="CellSynth/LPSAsmb/PSIAsmb"/>
</dbReference>
<dbReference type="GO" id="GO:0042802">
    <property type="term" value="F:identical protein binding"/>
    <property type="evidence" value="ECO:0007669"/>
    <property type="project" value="InterPro"/>
</dbReference>
<dbReference type="EMBL" id="AODQ01000035">
    <property type="protein sequence ID" value="EMR03099.1"/>
    <property type="molecule type" value="Genomic_DNA"/>
</dbReference>
<evidence type="ECO:0000313" key="4">
    <source>
        <dbReference type="Proteomes" id="UP000011910"/>
    </source>
</evidence>
<name>M7NXE8_9BACT</name>
<dbReference type="PANTHER" id="PTHR45586:SF1">
    <property type="entry name" value="LIPOPOLYSACCHARIDE ASSEMBLY PROTEIN B"/>
    <property type="match status" value="1"/>
</dbReference>
<gene>
    <name evidence="3" type="ORF">ADICEAN_01758</name>
</gene>
<evidence type="ECO:0000256" key="2">
    <source>
        <dbReference type="ARBA" id="ARBA00022803"/>
    </source>
</evidence>
<dbReference type="InterPro" id="IPR011990">
    <property type="entry name" value="TPR-like_helical_dom_sf"/>
</dbReference>
<dbReference type="RefSeq" id="WP_009195155.1">
    <property type="nucleotide sequence ID" value="NZ_AODQ01000035.1"/>
</dbReference>
<protein>
    <submittedName>
        <fullName evidence="3">Uncharacterized protein</fullName>
    </submittedName>
</protein>
<dbReference type="Gene3D" id="1.25.40.10">
    <property type="entry name" value="Tetratricopeptide repeat domain"/>
    <property type="match status" value="3"/>
</dbReference>
<dbReference type="AlphaFoldDB" id="M7NXE8"/>
<comment type="caution">
    <text evidence="3">The sequence shown here is derived from an EMBL/GenBank/DDBJ whole genome shotgun (WGS) entry which is preliminary data.</text>
</comment>
<dbReference type="SUPFAM" id="SSF48452">
    <property type="entry name" value="TPR-like"/>
    <property type="match status" value="3"/>
</dbReference>
<reference evidence="3 4" key="1">
    <citation type="journal article" date="2013" name="Genome Announc.">
        <title>Draft Genome Sequence of Cesiribacter andamanensis Strain AMV16T, Isolated from a Soil Sample from a Mud Volcano in the Andaman Islands, India.</title>
        <authorList>
            <person name="Shivaji S."/>
            <person name="Ara S."/>
            <person name="Begum Z."/>
            <person name="Srinivas T.N."/>
            <person name="Singh A."/>
            <person name="Kumar Pinnaka A."/>
        </authorList>
    </citation>
    <scope>NUCLEOTIDE SEQUENCE [LARGE SCALE GENOMIC DNA]</scope>
    <source>
        <strain evidence="3 4">AMV16</strain>
    </source>
</reference>
<dbReference type="Pfam" id="PF13432">
    <property type="entry name" value="TPR_16"/>
    <property type="match status" value="2"/>
</dbReference>
<keyword evidence="2" id="KW-0802">TPR repeat</keyword>
<keyword evidence="1" id="KW-0677">Repeat</keyword>
<dbReference type="PANTHER" id="PTHR45586">
    <property type="entry name" value="TPR REPEAT-CONTAINING PROTEIN PA4667"/>
    <property type="match status" value="1"/>
</dbReference>
<dbReference type="OrthoDB" id="9763354at2"/>
<accession>M7NXE8</accession>
<dbReference type="STRING" id="1279009.ADICEAN_01758"/>
<evidence type="ECO:0000256" key="1">
    <source>
        <dbReference type="ARBA" id="ARBA00022737"/>
    </source>
</evidence>
<dbReference type="eggNOG" id="COG1729">
    <property type="taxonomic scope" value="Bacteria"/>
</dbReference>
<dbReference type="Proteomes" id="UP000011910">
    <property type="component" value="Unassembled WGS sequence"/>
</dbReference>
<sequence length="610" mass="70832">MCISAGIQKFFGLFLLFILPLLGLAQQQQEINLADEYYQRGDLVKARQLYEELAKDEANIAHIHTNYLSLLLSQDDYKTAERYLLRLIRNRANAERFQIELAQMYSQQGETKKAEKLFGEIIEAAAANNFKTHVVAQQFMGARLYEKALRTYERAREVQRDPDETYSLQMAVLYNVLGNQTQMFEEYFRYIRQNPTRLQHAQNMLQNVLNKPEDIQALETLLLEKVQQEPDNRQFGDLLIWLNLQQKNFYGAFVQARALQRRFRTGSEQLMEIGQIALENKDYQAASKIFEYINQSFSSSPDRFLGRRYLILSRENLVKSTYPVDTAEIRKLITDYRSLVQDAENTPTAMDAQNSMAMLYAFYLDEKDRATEILTELIQNPRAPARLRGQSKMTQGDIYLLMGEPWEATLLYSQVEKAFKDDPLGYEAKLRNARLSYFKGEFALAQGHLDVLKEATSREIANDAMSLSQLIKNNSFMDSTDLPMQRYAATELLLFQNKKDEALRALNAMLTDFAGHSLTDEILYKQAQILIELGRFPEAVDKLTKVVDNWSHDILADDAWFLRARIVEEYLKERETAMEQYGEFMKRFPGSVYVAEARKRFRSLRGDFAN</sequence>
<proteinExistence type="predicted"/>